<evidence type="ECO:0000313" key="1">
    <source>
        <dbReference type="EMBL" id="KAK8754124.1"/>
    </source>
</evidence>
<dbReference type="AlphaFoldDB" id="A0AAW0YUY3"/>
<proteinExistence type="predicted"/>
<reference evidence="1 2" key="1">
    <citation type="journal article" date="2024" name="BMC Genomics">
        <title>Genome assembly of redclaw crayfish (Cherax quadricarinatus) provides insights into its immune adaptation and hypoxia tolerance.</title>
        <authorList>
            <person name="Liu Z."/>
            <person name="Zheng J."/>
            <person name="Li H."/>
            <person name="Fang K."/>
            <person name="Wang S."/>
            <person name="He J."/>
            <person name="Zhou D."/>
            <person name="Weng S."/>
            <person name="Chi M."/>
            <person name="Gu Z."/>
            <person name="He J."/>
            <person name="Li F."/>
            <person name="Wang M."/>
        </authorList>
    </citation>
    <scope>NUCLEOTIDE SEQUENCE [LARGE SCALE GENOMIC DNA]</scope>
    <source>
        <strain evidence="1">ZL_2023a</strain>
    </source>
</reference>
<gene>
    <name evidence="1" type="ORF">OTU49_012344</name>
</gene>
<organism evidence="1 2">
    <name type="scientific">Cherax quadricarinatus</name>
    <name type="common">Australian red claw crayfish</name>
    <dbReference type="NCBI Taxonomy" id="27406"/>
    <lineage>
        <taxon>Eukaryota</taxon>
        <taxon>Metazoa</taxon>
        <taxon>Ecdysozoa</taxon>
        <taxon>Arthropoda</taxon>
        <taxon>Crustacea</taxon>
        <taxon>Multicrustacea</taxon>
        <taxon>Malacostraca</taxon>
        <taxon>Eumalacostraca</taxon>
        <taxon>Eucarida</taxon>
        <taxon>Decapoda</taxon>
        <taxon>Pleocyemata</taxon>
        <taxon>Astacidea</taxon>
        <taxon>Parastacoidea</taxon>
        <taxon>Parastacidae</taxon>
        <taxon>Cherax</taxon>
    </lineage>
</organism>
<accession>A0AAW0YUY3</accession>
<keyword evidence="2" id="KW-1185">Reference proteome</keyword>
<protein>
    <submittedName>
        <fullName evidence="1">Uncharacterized protein</fullName>
    </submittedName>
</protein>
<evidence type="ECO:0000313" key="2">
    <source>
        <dbReference type="Proteomes" id="UP001445076"/>
    </source>
</evidence>
<dbReference type="Proteomes" id="UP001445076">
    <property type="component" value="Unassembled WGS sequence"/>
</dbReference>
<comment type="caution">
    <text evidence="1">The sequence shown here is derived from an EMBL/GenBank/DDBJ whole genome shotgun (WGS) entry which is preliminary data.</text>
</comment>
<feature type="non-terminal residue" evidence="1">
    <location>
        <position position="1"/>
    </location>
</feature>
<dbReference type="EMBL" id="JARKIK010000001">
    <property type="protein sequence ID" value="KAK8754124.1"/>
    <property type="molecule type" value="Genomic_DNA"/>
</dbReference>
<sequence length="123" mass="14251">HPKPLVDLCIDLVVQATVCYQRYCRDDEAVWYDVDQVWADLWYLPPCVPARAAHLLHAHLLHAHILHDRLECYVYDITRPLLTLLAARARRIAIVPVDRQFASLSTPAVFSECGVYKREHLLH</sequence>
<feature type="non-terminal residue" evidence="1">
    <location>
        <position position="123"/>
    </location>
</feature>
<name>A0AAW0YUY3_CHEQU</name>